<evidence type="ECO:0000256" key="7">
    <source>
        <dbReference type="ARBA" id="ARBA00067585"/>
    </source>
</evidence>
<dbReference type="Pfam" id="PF02770">
    <property type="entry name" value="Acyl-CoA_dh_M"/>
    <property type="match status" value="1"/>
</dbReference>
<dbReference type="GO" id="GO:0003995">
    <property type="term" value="F:acyl-CoA dehydrogenase activity"/>
    <property type="evidence" value="ECO:0007669"/>
    <property type="project" value="InterPro"/>
</dbReference>
<dbReference type="SUPFAM" id="SSF47203">
    <property type="entry name" value="Acyl-CoA dehydrogenase C-terminal domain-like"/>
    <property type="match status" value="1"/>
</dbReference>
<feature type="domain" description="Acyl-CoA dehydrogenase/oxidase C-terminal" evidence="9">
    <location>
        <begin position="231"/>
        <end position="378"/>
    </location>
</feature>
<evidence type="ECO:0000313" key="14">
    <source>
        <dbReference type="Proteomes" id="UP000231932"/>
    </source>
</evidence>
<dbReference type="InterPro" id="IPR006091">
    <property type="entry name" value="Acyl-CoA_Oxase/DH_mid-dom"/>
</dbReference>
<accession>A0A2K8NAC8</accession>
<dbReference type="SUPFAM" id="SSF56645">
    <property type="entry name" value="Acyl-CoA dehydrogenase NM domain-like"/>
    <property type="match status" value="1"/>
</dbReference>
<dbReference type="Proteomes" id="UP000502196">
    <property type="component" value="Chromosome"/>
</dbReference>
<protein>
    <recommendedName>
        <fullName evidence="7">Acyl-CoA dehydrogenase</fullName>
    </recommendedName>
</protein>
<dbReference type="FunFam" id="1.20.140.10:FF:000004">
    <property type="entry name" value="Acyl-CoA dehydrogenase FadE25"/>
    <property type="match status" value="1"/>
</dbReference>
<evidence type="ECO:0000256" key="5">
    <source>
        <dbReference type="ARBA" id="ARBA00023002"/>
    </source>
</evidence>
<dbReference type="FunFam" id="1.10.540.10:FF:000002">
    <property type="entry name" value="Acyl-CoA dehydrogenase FadE19"/>
    <property type="match status" value="1"/>
</dbReference>
<evidence type="ECO:0000256" key="8">
    <source>
        <dbReference type="RuleBase" id="RU362125"/>
    </source>
</evidence>
<dbReference type="InterPro" id="IPR037069">
    <property type="entry name" value="AcylCoA_DH/ox_N_sf"/>
</dbReference>
<dbReference type="InterPro" id="IPR036250">
    <property type="entry name" value="AcylCo_DH-like_C"/>
</dbReference>
<dbReference type="PIRSF" id="PIRSF016578">
    <property type="entry name" value="HsaA"/>
    <property type="match status" value="1"/>
</dbReference>
<dbReference type="InterPro" id="IPR009075">
    <property type="entry name" value="AcylCo_DH/oxidase_C"/>
</dbReference>
<evidence type="ECO:0000256" key="4">
    <source>
        <dbReference type="ARBA" id="ARBA00022827"/>
    </source>
</evidence>
<dbReference type="Pfam" id="PF00441">
    <property type="entry name" value="Acyl-CoA_dh_1"/>
    <property type="match status" value="1"/>
</dbReference>
<sequence>MEFVLTKEQEQMREAVRAFAEEVVAPGAAERDEQESFDRGIFDKMAELGLAGIPWPEEYGGAGLDMLTYVITVEELSRVDASAGVTISAHTSLASWPIYRFGTEEQKRKYLRPLAEGTKIGAYGLTEPGAGTDAANLRTTAVREGDHYVLNGSKIFITNGGEADIYVVFATTDREKRHRGISAFILEKGMPGFHFGKKEKKMGLRSSPTMELVFENCIVPAENRLGEEGFGFKIAMMTLDGGRNGIAAQAVGIAQGALEAAVAHAKEREQFGKSIGQFQAIQFKLADMATRVEAARLLTYQAAWLEDRGLPYGKASAMAKMYASDTAMYVTTEAVQIFGGYGYIREYPVERFMRDAKITQIYEGTNEVQRMVVARELLRD</sequence>
<evidence type="ECO:0000256" key="3">
    <source>
        <dbReference type="ARBA" id="ARBA00022630"/>
    </source>
</evidence>
<name>A0A2K8NAC8_9BACL</name>
<evidence type="ECO:0000313" key="13">
    <source>
        <dbReference type="EMBL" id="CAB3396312.1"/>
    </source>
</evidence>
<dbReference type="Proteomes" id="UP000231932">
    <property type="component" value="Chromosome"/>
</dbReference>
<dbReference type="CDD" id="cd01158">
    <property type="entry name" value="SCAD_SBCAD"/>
    <property type="match status" value="1"/>
</dbReference>
<keyword evidence="5 8" id="KW-0560">Oxidoreductase</keyword>
<proteinExistence type="inferred from homology"/>
<dbReference type="EMBL" id="LR792683">
    <property type="protein sequence ID" value="CAB3396312.1"/>
    <property type="molecule type" value="Genomic_DNA"/>
</dbReference>
<dbReference type="AlphaFoldDB" id="A0A2K8NAC8"/>
<evidence type="ECO:0000259" key="10">
    <source>
        <dbReference type="Pfam" id="PF02770"/>
    </source>
</evidence>
<dbReference type="PANTHER" id="PTHR43884:SF41">
    <property type="entry name" value="ACYL-COA DEHYDROGENASE"/>
    <property type="match status" value="1"/>
</dbReference>
<dbReference type="PANTHER" id="PTHR43884">
    <property type="entry name" value="ACYL-COA DEHYDROGENASE"/>
    <property type="match status" value="1"/>
</dbReference>
<dbReference type="EMBL" id="CP024955">
    <property type="protein sequence ID" value="ATY86281.1"/>
    <property type="molecule type" value="Genomic_DNA"/>
</dbReference>
<dbReference type="FunFam" id="2.40.110.10:FF:000001">
    <property type="entry name" value="Acyl-CoA dehydrogenase, mitochondrial"/>
    <property type="match status" value="1"/>
</dbReference>
<dbReference type="KEGG" id="kyr:CVV65_16210"/>
<dbReference type="OrthoDB" id="2985879at2"/>
<dbReference type="Gene3D" id="1.10.540.10">
    <property type="entry name" value="Acyl-CoA dehydrogenase/oxidase, N-terminal domain"/>
    <property type="match status" value="1"/>
</dbReference>
<evidence type="ECO:0000256" key="2">
    <source>
        <dbReference type="ARBA" id="ARBA00009347"/>
    </source>
</evidence>
<comment type="catalytic activity">
    <reaction evidence="6">
        <text>a 2,3-saturated acyl-CoA + A = a 2,3-dehydroacyl-CoA + AH2</text>
        <dbReference type="Rhea" id="RHEA:48608"/>
        <dbReference type="ChEBI" id="CHEBI:13193"/>
        <dbReference type="ChEBI" id="CHEBI:17499"/>
        <dbReference type="ChEBI" id="CHEBI:60015"/>
        <dbReference type="ChEBI" id="CHEBI:65111"/>
    </reaction>
</comment>
<dbReference type="InterPro" id="IPR006089">
    <property type="entry name" value="Acyl-CoA_DH_CS"/>
</dbReference>
<feature type="domain" description="Acyl-CoA dehydrogenase/oxidase N-terminal" evidence="11">
    <location>
        <begin position="6"/>
        <end position="117"/>
    </location>
</feature>
<evidence type="ECO:0000313" key="15">
    <source>
        <dbReference type="Proteomes" id="UP000502196"/>
    </source>
</evidence>
<dbReference type="Gene3D" id="1.20.140.10">
    <property type="entry name" value="Butyryl-CoA Dehydrogenase, subunit A, domain 3"/>
    <property type="match status" value="1"/>
</dbReference>
<evidence type="ECO:0000259" key="9">
    <source>
        <dbReference type="Pfam" id="PF00441"/>
    </source>
</evidence>
<evidence type="ECO:0000256" key="1">
    <source>
        <dbReference type="ARBA" id="ARBA00001974"/>
    </source>
</evidence>
<reference evidence="14" key="1">
    <citation type="submission" date="2017-11" db="EMBL/GenBank/DDBJ databases">
        <title>Complete Genome Sequence of Kyrpidia sp. Strain EA-1, a thermophilic, hydrogen-oxidizing Bacterium, isolated from the Azores.</title>
        <authorList>
            <person name="Reiner J.E."/>
            <person name="Lapp C.J."/>
            <person name="Bunk B."/>
            <person name="Gescher J."/>
        </authorList>
    </citation>
    <scope>NUCLEOTIDE SEQUENCE [LARGE SCALE GENOMIC DNA]</scope>
    <source>
        <strain evidence="14">EA-1</strain>
    </source>
</reference>
<dbReference type="PROSITE" id="PS00073">
    <property type="entry name" value="ACYL_COA_DH_2"/>
    <property type="match status" value="1"/>
</dbReference>
<dbReference type="Pfam" id="PF02771">
    <property type="entry name" value="Acyl-CoA_dh_N"/>
    <property type="match status" value="1"/>
</dbReference>
<reference evidence="13 15" key="3">
    <citation type="submission" date="2020-04" db="EMBL/GenBank/DDBJ databases">
        <authorList>
            <person name="Hogendoorn C."/>
        </authorList>
    </citation>
    <scope>NUCLEOTIDE SEQUENCE [LARGE SCALE GENOMIC DNA]</scope>
    <source>
        <strain evidence="13">COOX1</strain>
    </source>
</reference>
<feature type="domain" description="Acyl-CoA oxidase/dehydrogenase middle" evidence="10">
    <location>
        <begin position="122"/>
        <end position="217"/>
    </location>
</feature>
<evidence type="ECO:0000259" key="11">
    <source>
        <dbReference type="Pfam" id="PF02771"/>
    </source>
</evidence>
<dbReference type="Gene3D" id="2.40.110.10">
    <property type="entry name" value="Butyryl-CoA Dehydrogenase, subunit A, domain 2"/>
    <property type="match status" value="1"/>
</dbReference>
<keyword evidence="4 8" id="KW-0274">FAD</keyword>
<gene>
    <name evidence="13" type="primary">acdA</name>
    <name evidence="13" type="ORF">COOX1_3558</name>
    <name evidence="12" type="ORF">CVV65_16210</name>
</gene>
<keyword evidence="14" id="KW-1185">Reference proteome</keyword>
<dbReference type="GO" id="GO:0050660">
    <property type="term" value="F:flavin adenine dinucleotide binding"/>
    <property type="evidence" value="ECO:0007669"/>
    <property type="project" value="InterPro"/>
</dbReference>
<dbReference type="RefSeq" id="WP_100669024.1">
    <property type="nucleotide sequence ID" value="NZ_CP024955.1"/>
</dbReference>
<comment type="similarity">
    <text evidence="2 8">Belongs to the acyl-CoA dehydrogenase family.</text>
</comment>
<dbReference type="InterPro" id="IPR009100">
    <property type="entry name" value="AcylCoA_DH/oxidase_NM_dom_sf"/>
</dbReference>
<evidence type="ECO:0000256" key="6">
    <source>
        <dbReference type="ARBA" id="ARBA00052546"/>
    </source>
</evidence>
<comment type="cofactor">
    <cofactor evidence="1 8">
        <name>FAD</name>
        <dbReference type="ChEBI" id="CHEBI:57692"/>
    </cofactor>
</comment>
<reference evidence="12" key="2">
    <citation type="journal article" date="2018" name="Genome Announc.">
        <title>Complete Genome Sequence of Kyrpidia sp. Strain EA-1, a Thermophilic Knallgas Bacterium, Isolated from the Azores.</title>
        <authorList>
            <person name="Reiner J.E."/>
            <person name="Lapp C.J."/>
            <person name="Bunk B."/>
            <person name="Sproer C."/>
            <person name="Overmann J."/>
            <person name="Gescher J."/>
        </authorList>
    </citation>
    <scope>NUCLEOTIDE SEQUENCE</scope>
    <source>
        <strain evidence="12">EA-1</strain>
    </source>
</reference>
<keyword evidence="3 8" id="KW-0285">Flavoprotein</keyword>
<dbReference type="InterPro" id="IPR013786">
    <property type="entry name" value="AcylCoA_DH/ox_N"/>
</dbReference>
<evidence type="ECO:0000313" key="12">
    <source>
        <dbReference type="EMBL" id="ATY86281.1"/>
    </source>
</evidence>
<organism evidence="12 14">
    <name type="scientific">Kyrpidia spormannii</name>
    <dbReference type="NCBI Taxonomy" id="2055160"/>
    <lineage>
        <taxon>Bacteria</taxon>
        <taxon>Bacillati</taxon>
        <taxon>Bacillota</taxon>
        <taxon>Bacilli</taxon>
        <taxon>Bacillales</taxon>
        <taxon>Alicyclobacillaceae</taxon>
        <taxon>Kyrpidia</taxon>
    </lineage>
</organism>
<dbReference type="InterPro" id="IPR046373">
    <property type="entry name" value="Acyl-CoA_Oxase/DH_mid-dom_sf"/>
</dbReference>